<dbReference type="InterPro" id="IPR012902">
    <property type="entry name" value="N_methyl_site"/>
</dbReference>
<sequence>MPSRSIQPRQLSGGFTLVELLVVIAIIGALIAMLLPAVQAAREAARRTQCMNNLKQTALAVLDYEQAKGELPAGGAFDAVEKSMKFQTSGLYFRVDLRSGTDQSWIVSVLPYMEQQQIASQFAKDRHAAANPSNPQAAQPASLLCPSEESLGRVYQWRGVDGTSTPVPFGKGNYAGFTGPFHTDDYSSPGAIRLFGQAMRRVTDGASQTMAISEVRTRDHEFDQRGAWALPWSGASLLAFDAHPLWYEDSVYNDQQEYDEFVFSPRSLGYTQPPNSKNPDVLYECPDLSAEQVELMPCTNSLGYISAAPRSNHPNGAYSAFLDGSVHFLANDIDEPLMAHLICTADGQVVTVP</sequence>
<protein>
    <recommendedName>
        <fullName evidence="2">DUF1559 domain-containing protein</fullName>
    </recommendedName>
</protein>
<dbReference type="PANTHER" id="PTHR30093">
    <property type="entry name" value="GENERAL SECRETION PATHWAY PROTEIN G"/>
    <property type="match status" value="1"/>
</dbReference>
<evidence type="ECO:0000256" key="1">
    <source>
        <dbReference type="SAM" id="Phobius"/>
    </source>
</evidence>
<keyword evidence="4" id="KW-1185">Reference proteome</keyword>
<evidence type="ECO:0000313" key="3">
    <source>
        <dbReference type="EMBL" id="BBO30575.1"/>
    </source>
</evidence>
<dbReference type="AlphaFoldDB" id="A0A5K7X2L9"/>
<dbReference type="InterPro" id="IPR045584">
    <property type="entry name" value="Pilin-like"/>
</dbReference>
<evidence type="ECO:0000313" key="4">
    <source>
        <dbReference type="Proteomes" id="UP000326837"/>
    </source>
</evidence>
<dbReference type="NCBIfam" id="TIGR02532">
    <property type="entry name" value="IV_pilin_GFxxxE"/>
    <property type="match status" value="1"/>
</dbReference>
<dbReference type="NCBIfam" id="TIGR04294">
    <property type="entry name" value="pre_pil_HX9DG"/>
    <property type="match status" value="1"/>
</dbReference>
<proteinExistence type="predicted"/>
<dbReference type="PROSITE" id="PS00409">
    <property type="entry name" value="PROKAR_NTER_METHYL"/>
    <property type="match status" value="1"/>
</dbReference>
<dbReference type="RefSeq" id="WP_152096899.1">
    <property type="nucleotide sequence ID" value="NZ_AP021861.1"/>
</dbReference>
<dbReference type="SUPFAM" id="SSF54523">
    <property type="entry name" value="Pili subunits"/>
    <property type="match status" value="1"/>
</dbReference>
<dbReference type="InterPro" id="IPR011453">
    <property type="entry name" value="DUF1559"/>
</dbReference>
<organism evidence="3 4">
    <name type="scientific">Lacipirellula parvula</name>
    <dbReference type="NCBI Taxonomy" id="2650471"/>
    <lineage>
        <taxon>Bacteria</taxon>
        <taxon>Pseudomonadati</taxon>
        <taxon>Planctomycetota</taxon>
        <taxon>Planctomycetia</taxon>
        <taxon>Pirellulales</taxon>
        <taxon>Lacipirellulaceae</taxon>
        <taxon>Lacipirellula</taxon>
    </lineage>
</organism>
<gene>
    <name evidence="3" type="ORF">PLANPX_0187</name>
</gene>
<dbReference type="Gene3D" id="3.30.700.10">
    <property type="entry name" value="Glycoprotein, Type 4 Pilin"/>
    <property type="match status" value="1"/>
</dbReference>
<dbReference type="EMBL" id="AP021861">
    <property type="protein sequence ID" value="BBO30575.1"/>
    <property type="molecule type" value="Genomic_DNA"/>
</dbReference>
<keyword evidence="1" id="KW-1133">Transmembrane helix</keyword>
<reference evidence="4" key="1">
    <citation type="submission" date="2019-10" db="EMBL/GenBank/DDBJ databases">
        <title>Lacipirellula parvula gen. nov., sp. nov., representing a lineage of planctomycetes widespread in freshwater anoxic habitats, and description of the family Lacipirellulaceae.</title>
        <authorList>
            <person name="Dedysh S.N."/>
            <person name="Kulichevskaya I.S."/>
            <person name="Beletsky A.V."/>
            <person name="Rakitin A.L."/>
            <person name="Mardanov A.V."/>
            <person name="Ivanova A.A."/>
            <person name="Saltykova V.X."/>
            <person name="Rijpstra W.I.C."/>
            <person name="Sinninghe Damste J.S."/>
            <person name="Ravin N.V."/>
        </authorList>
    </citation>
    <scope>NUCLEOTIDE SEQUENCE [LARGE SCALE GENOMIC DNA]</scope>
    <source>
        <strain evidence="4">PX69</strain>
    </source>
</reference>
<dbReference type="Pfam" id="PF07596">
    <property type="entry name" value="SBP_bac_10"/>
    <property type="match status" value="1"/>
</dbReference>
<evidence type="ECO:0000259" key="2">
    <source>
        <dbReference type="Pfam" id="PF07596"/>
    </source>
</evidence>
<keyword evidence="1" id="KW-0472">Membrane</keyword>
<name>A0A5K7X2L9_9BACT</name>
<feature type="domain" description="DUF1559" evidence="2">
    <location>
        <begin position="39"/>
        <end position="335"/>
    </location>
</feature>
<dbReference type="InterPro" id="IPR027558">
    <property type="entry name" value="Pre_pil_HX9DG_C"/>
</dbReference>
<dbReference type="PANTHER" id="PTHR30093:SF2">
    <property type="entry name" value="TYPE II SECRETION SYSTEM PROTEIN H"/>
    <property type="match status" value="1"/>
</dbReference>
<accession>A0A5K7X2L9</accession>
<feature type="transmembrane region" description="Helical" evidence="1">
    <location>
        <begin position="20"/>
        <end position="38"/>
    </location>
</feature>
<dbReference type="Pfam" id="PF07963">
    <property type="entry name" value="N_methyl"/>
    <property type="match status" value="1"/>
</dbReference>
<dbReference type="Proteomes" id="UP000326837">
    <property type="component" value="Chromosome"/>
</dbReference>
<dbReference type="KEGG" id="lpav:PLANPX_0187"/>
<keyword evidence="1" id="KW-0812">Transmembrane</keyword>